<name>A0A839HPT6_9BURK</name>
<evidence type="ECO:0000256" key="1">
    <source>
        <dbReference type="SAM" id="MobiDB-lite"/>
    </source>
</evidence>
<reference evidence="2 3" key="1">
    <citation type="submission" date="2020-08" db="EMBL/GenBank/DDBJ databases">
        <title>Aquariorum lacteus gen. nov., sp. nov., a new member of the family Comamonadaceae, isolated from freshwater aquarium.</title>
        <authorList>
            <person name="Chun S.-J."/>
        </authorList>
    </citation>
    <scope>NUCLEOTIDE SEQUENCE [LARGE SCALE GENOMIC DNA]</scope>
    <source>
        <strain evidence="2 3">SJAQ100</strain>
    </source>
</reference>
<dbReference type="AlphaFoldDB" id="A0A839HPT6"/>
<dbReference type="EMBL" id="JACIVI010000001">
    <property type="protein sequence ID" value="MBB1161440.1"/>
    <property type="molecule type" value="Genomic_DNA"/>
</dbReference>
<dbReference type="SUPFAM" id="SSF47413">
    <property type="entry name" value="lambda repressor-like DNA-binding domains"/>
    <property type="match status" value="1"/>
</dbReference>
<comment type="caution">
    <text evidence="2">The sequence shown here is derived from an EMBL/GenBank/DDBJ whole genome shotgun (WGS) entry which is preliminary data.</text>
</comment>
<dbReference type="InterPro" id="IPR001387">
    <property type="entry name" value="Cro/C1-type_HTH"/>
</dbReference>
<dbReference type="Proteomes" id="UP000586093">
    <property type="component" value="Unassembled WGS sequence"/>
</dbReference>
<sequence>MSPHKLIKRLVEDAGGALPVAKAMGIPGFQPTLHKICNGRVRSPSHETARRIADHFGLDVLAVYDEAIAAAEWARRYGDLPAGVPAPGPLSRRDELLASARRGRSPGVPQETPDPALLPEAFNRPVQMTRETLMTDPGRGPSTFKTVLEDDALAPERPAGTVMVWDRAQPPKPGRPVLVKDAHGRFHARLYREGKTPESWFGSPRDPAYAEFGSEDGAVIYASACWALIAES</sequence>
<evidence type="ECO:0000313" key="3">
    <source>
        <dbReference type="Proteomes" id="UP000586093"/>
    </source>
</evidence>
<dbReference type="GO" id="GO:0003677">
    <property type="term" value="F:DNA binding"/>
    <property type="evidence" value="ECO:0007669"/>
    <property type="project" value="InterPro"/>
</dbReference>
<dbReference type="CDD" id="cd00093">
    <property type="entry name" value="HTH_XRE"/>
    <property type="match status" value="1"/>
</dbReference>
<gene>
    <name evidence="2" type="ORF">H4F90_05535</name>
</gene>
<proteinExistence type="predicted"/>
<evidence type="ECO:0008006" key="4">
    <source>
        <dbReference type="Google" id="ProtNLM"/>
    </source>
</evidence>
<dbReference type="InterPro" id="IPR010982">
    <property type="entry name" value="Lambda_DNA-bd_dom_sf"/>
</dbReference>
<accession>A0A839HPT6</accession>
<dbReference type="RefSeq" id="WP_182662227.1">
    <property type="nucleotide sequence ID" value="NZ_JACIVI010000001.1"/>
</dbReference>
<protein>
    <recommendedName>
        <fullName evidence="4">HTH cro/C1-type domain-containing protein</fullName>
    </recommendedName>
</protein>
<organism evidence="2 3">
    <name type="scientific">Aquariibacter albus</name>
    <dbReference type="NCBI Taxonomy" id="2759899"/>
    <lineage>
        <taxon>Bacteria</taxon>
        <taxon>Pseudomonadati</taxon>
        <taxon>Pseudomonadota</taxon>
        <taxon>Betaproteobacteria</taxon>
        <taxon>Burkholderiales</taxon>
        <taxon>Sphaerotilaceae</taxon>
        <taxon>Aquariibacter</taxon>
    </lineage>
</organism>
<feature type="region of interest" description="Disordered" evidence="1">
    <location>
        <begin position="100"/>
        <end position="121"/>
    </location>
</feature>
<keyword evidence="3" id="KW-1185">Reference proteome</keyword>
<evidence type="ECO:0000313" key="2">
    <source>
        <dbReference type="EMBL" id="MBB1161440.1"/>
    </source>
</evidence>